<gene>
    <name evidence="1" type="ORF">NCTC11632_01543</name>
</gene>
<organism evidence="1 2">
    <name type="scientific">Porphyromonas macacae</name>
    <dbReference type="NCBI Taxonomy" id="28115"/>
    <lineage>
        <taxon>Bacteria</taxon>
        <taxon>Pseudomonadati</taxon>
        <taxon>Bacteroidota</taxon>
        <taxon>Bacteroidia</taxon>
        <taxon>Bacteroidales</taxon>
        <taxon>Porphyromonadaceae</taxon>
        <taxon>Porphyromonas</taxon>
    </lineage>
</organism>
<reference evidence="1 2" key="1">
    <citation type="submission" date="2018-06" db="EMBL/GenBank/DDBJ databases">
        <authorList>
            <consortium name="Pathogen Informatics"/>
            <person name="Doyle S."/>
        </authorList>
    </citation>
    <scope>NUCLEOTIDE SEQUENCE [LARGE SCALE GENOMIC DNA]</scope>
    <source>
        <strain evidence="1 2">NCTC11632</strain>
    </source>
</reference>
<evidence type="ECO:0000313" key="2">
    <source>
        <dbReference type="Proteomes" id="UP000254156"/>
    </source>
</evidence>
<proteinExistence type="predicted"/>
<accession>A0A379EAH9</accession>
<protein>
    <submittedName>
        <fullName evidence="1">Uncharacterized protein</fullName>
    </submittedName>
</protein>
<dbReference type="EMBL" id="UGTF01000002">
    <property type="protein sequence ID" value="SUB89440.1"/>
    <property type="molecule type" value="Genomic_DNA"/>
</dbReference>
<name>A0A379EAH9_9PORP</name>
<sequence length="42" mass="4735">MKCRCIGNDLEMSKGTDTQYLNSQRTLTISVINVLIFTQKGL</sequence>
<evidence type="ECO:0000313" key="1">
    <source>
        <dbReference type="EMBL" id="SUB89440.1"/>
    </source>
</evidence>
<dbReference type="Proteomes" id="UP000254156">
    <property type="component" value="Unassembled WGS sequence"/>
</dbReference>
<dbReference type="AlphaFoldDB" id="A0A379EAH9"/>